<keyword evidence="3" id="KW-0378">Hydrolase</keyword>
<feature type="domain" description="Outer membrane protein beta-barrel" evidence="2">
    <location>
        <begin position="443"/>
        <end position="916"/>
    </location>
</feature>
<dbReference type="InterPro" id="IPR041700">
    <property type="entry name" value="OMP_b-brl_3"/>
</dbReference>
<reference evidence="3 4" key="1">
    <citation type="submission" date="2014-02" db="EMBL/GenBank/DDBJ databases">
        <authorList>
            <person name="Sears C."/>
            <person name="Carroll K."/>
            <person name="Sack B.R."/>
            <person name="Qadri F."/>
            <person name="Myers L.L."/>
            <person name="Chung G.-T."/>
            <person name="Escheverria P."/>
            <person name="Fraser C.M."/>
            <person name="Sadzewicz L."/>
            <person name="Shefchek K.A."/>
            <person name="Tallon L."/>
            <person name="Das S.P."/>
            <person name="Daugherty S."/>
            <person name="Mongodin E.F."/>
        </authorList>
    </citation>
    <scope>NUCLEOTIDE SEQUENCE [LARGE SCALE GENOMIC DNA]</scope>
    <source>
        <strain evidence="3 4">3976T8</strain>
    </source>
</reference>
<protein>
    <submittedName>
        <fullName evidence="3">Carboxypeptidase regulatory-like domain protein</fullName>
    </submittedName>
</protein>
<accession>A0A016CPP9</accession>
<feature type="signal peptide" evidence="1">
    <location>
        <begin position="1"/>
        <end position="21"/>
    </location>
</feature>
<dbReference type="SUPFAM" id="SSF56935">
    <property type="entry name" value="Porins"/>
    <property type="match status" value="1"/>
</dbReference>
<dbReference type="PATRIC" id="fig|1339314.3.peg.2416"/>
<name>A0A016CPP9_BACFG</name>
<evidence type="ECO:0000313" key="4">
    <source>
        <dbReference type="Proteomes" id="UP000020938"/>
    </source>
</evidence>
<proteinExistence type="predicted"/>
<comment type="caution">
    <text evidence="3">The sequence shown here is derived from an EMBL/GenBank/DDBJ whole genome shotgun (WGS) entry which is preliminary data.</text>
</comment>
<gene>
    <name evidence="3" type="ORF">M123_2211</name>
</gene>
<feature type="chain" id="PRO_5001481768" evidence="1">
    <location>
        <begin position="22"/>
        <end position="922"/>
    </location>
</feature>
<evidence type="ECO:0000313" key="3">
    <source>
        <dbReference type="EMBL" id="EXZ73394.1"/>
    </source>
</evidence>
<dbReference type="RefSeq" id="WP_032598250.1">
    <property type="nucleotide sequence ID" value="NZ_JGDS01000050.1"/>
</dbReference>
<dbReference type="AlphaFoldDB" id="A0A016CPP9"/>
<evidence type="ECO:0000259" key="2">
    <source>
        <dbReference type="Pfam" id="PF14905"/>
    </source>
</evidence>
<dbReference type="Proteomes" id="UP000020938">
    <property type="component" value="Unassembled WGS sequence"/>
</dbReference>
<dbReference type="SUPFAM" id="SSF49464">
    <property type="entry name" value="Carboxypeptidase regulatory domain-like"/>
    <property type="match status" value="1"/>
</dbReference>
<organism evidence="3 4">
    <name type="scientific">Bacteroides fragilis str. 3976T8</name>
    <dbReference type="NCBI Taxonomy" id="1339314"/>
    <lineage>
        <taxon>Bacteria</taxon>
        <taxon>Pseudomonadati</taxon>
        <taxon>Bacteroidota</taxon>
        <taxon>Bacteroidia</taxon>
        <taxon>Bacteroidales</taxon>
        <taxon>Bacteroidaceae</taxon>
        <taxon>Bacteroides</taxon>
    </lineage>
</organism>
<evidence type="ECO:0000256" key="1">
    <source>
        <dbReference type="SAM" id="SignalP"/>
    </source>
</evidence>
<keyword evidence="1" id="KW-0732">Signal</keyword>
<dbReference type="EMBL" id="JGDS01000050">
    <property type="protein sequence ID" value="EXZ73394.1"/>
    <property type="molecule type" value="Genomic_DNA"/>
</dbReference>
<keyword evidence="3" id="KW-0645">Protease</keyword>
<dbReference type="Pfam" id="PF14905">
    <property type="entry name" value="OMP_b-brl_3"/>
    <property type="match status" value="1"/>
</dbReference>
<dbReference type="GO" id="GO:0004180">
    <property type="term" value="F:carboxypeptidase activity"/>
    <property type="evidence" value="ECO:0007669"/>
    <property type="project" value="UniProtKB-KW"/>
</dbReference>
<sequence>MNIRMNILLCFLWLFSATLSAQQVKIVKGHVCVLSEDSIERSLPYASVVVLEGKDSAFVKGMASDANGSFKLEFIPQKRMEYLLRISYIGMSTIFRKLDPHMMDIDCGHILMESGIKLAEVLVTAPVKEIDMAGDTTVINADAYRTPEGSNLEELVRKIPGLEYDDRSKSLSYNGLVISEINVNGEAFFSGNHVLALENLPADLISRIKVYDKRSEMEKFTGVRTVDENYVLDLQTKKELNGTLITSVAVGKGNKKKKEAELISNFFKADGENLSVIAKSGNRDITTENKKNRQDNIAVNFLKKFGETVHINGNIMYNNAINGINGTSYYEQYLMTGNRYRYATDNGYHTNCMISAMLSARWNIDKKTLLNISGSFNALKGINDDSNRQATYNADPKLDVTSPFNRDASEQIEDSIRVNDICMTSRSSSINRLYSIGADITRRLNAKGTSLGLTVQYSEERGNNKAFSLSSTTYYQLQNVKGNDSILYRNQYQESPNRNRTIKLGLILTQILRKNLRAQLSYIFKLDNQSRDRNTYVLSPVIDGEEHTPTGNFPKGYEVEYTDSLSNKSRSHTMAHGVSLNLNYTDKTWEITTGLSVTPKRQTLDQKTGWTQADTLRYSVNYHPTLTILWRKRKTWVQLSYEGNTQQPGLAELLTLTDNSDPLNIIRGNPDLKSSYTQKVRLEVRDTKTGLSGDVNWTSMLNNVTRAVIYDSQTGGIESRPVNVNGNWNIKAAMRYQKRINHYFNLSARTGTSFIQSVSLVNDGQREQPERSVTHNRLYNAGLRVGYQPKWGGFDLSGDWRFRHSTNLLRETNNYIRDYSFGLTAYAVFPGNIRLKSETTHTFRNGTNINRSEDNEVVWNLHLSWSFLKYKKAELSVYWADILSQKKSYSRNVTSHGLSERYTQQIGSYFIVSFKYRFNRQL</sequence>
<dbReference type="InterPro" id="IPR008969">
    <property type="entry name" value="CarboxyPept-like_regulatory"/>
</dbReference>
<keyword evidence="3" id="KW-0121">Carboxypeptidase</keyword>